<feature type="transmembrane region" description="Helical" evidence="2">
    <location>
        <begin position="126"/>
        <end position="146"/>
    </location>
</feature>
<evidence type="ECO:0000313" key="3">
    <source>
        <dbReference type="EMBL" id="NYI68338.1"/>
    </source>
</evidence>
<dbReference type="Pfam" id="PF11241">
    <property type="entry name" value="DUF3043"/>
    <property type="match status" value="1"/>
</dbReference>
<keyword evidence="4" id="KW-1185">Reference proteome</keyword>
<dbReference type="AlphaFoldDB" id="A0A7Z0D3R5"/>
<keyword evidence="2" id="KW-0812">Transmembrane</keyword>
<comment type="caution">
    <text evidence="3">The sequence shown here is derived from an EMBL/GenBank/DDBJ whole genome shotgun (WGS) entry which is preliminary data.</text>
</comment>
<reference evidence="3 4" key="1">
    <citation type="submission" date="2020-07" db="EMBL/GenBank/DDBJ databases">
        <title>Sequencing the genomes of 1000 actinobacteria strains.</title>
        <authorList>
            <person name="Klenk H.-P."/>
        </authorList>
    </citation>
    <scope>NUCLEOTIDE SEQUENCE [LARGE SCALE GENOMIC DNA]</scope>
    <source>
        <strain evidence="3 4">DSM 26341</strain>
    </source>
</reference>
<name>A0A7Z0D3R5_9MICO</name>
<feature type="compositionally biased region" description="Basic and acidic residues" evidence="1">
    <location>
        <begin position="43"/>
        <end position="85"/>
    </location>
</feature>
<evidence type="ECO:0000256" key="2">
    <source>
        <dbReference type="SAM" id="Phobius"/>
    </source>
</evidence>
<feature type="region of interest" description="Disordered" evidence="1">
    <location>
        <begin position="1"/>
        <end position="85"/>
    </location>
</feature>
<dbReference type="EMBL" id="JACBZP010000001">
    <property type="protein sequence ID" value="NYI68338.1"/>
    <property type="molecule type" value="Genomic_DNA"/>
</dbReference>
<dbReference type="Proteomes" id="UP000539111">
    <property type="component" value="Unassembled WGS sequence"/>
</dbReference>
<protein>
    <submittedName>
        <fullName evidence="3">Flp pilus assembly protein TadB</fullName>
    </submittedName>
</protein>
<feature type="transmembrane region" description="Helical" evidence="2">
    <location>
        <begin position="97"/>
        <end position="114"/>
    </location>
</feature>
<proteinExistence type="predicted"/>
<keyword evidence="2" id="KW-1133">Transmembrane helix</keyword>
<keyword evidence="2" id="KW-0472">Membrane</keyword>
<organism evidence="3 4">
    <name type="scientific">Spelaeicoccus albus</name>
    <dbReference type="NCBI Taxonomy" id="1280376"/>
    <lineage>
        <taxon>Bacteria</taxon>
        <taxon>Bacillati</taxon>
        <taxon>Actinomycetota</taxon>
        <taxon>Actinomycetes</taxon>
        <taxon>Micrococcales</taxon>
        <taxon>Brevibacteriaceae</taxon>
        <taxon>Spelaeicoccus</taxon>
    </lineage>
</organism>
<dbReference type="InterPro" id="IPR021403">
    <property type="entry name" value="DUF3043"/>
</dbReference>
<accession>A0A7Z0D3R5</accession>
<evidence type="ECO:0000313" key="4">
    <source>
        <dbReference type="Proteomes" id="UP000539111"/>
    </source>
</evidence>
<gene>
    <name evidence="3" type="ORF">BJY26_002644</name>
</gene>
<evidence type="ECO:0000256" key="1">
    <source>
        <dbReference type="SAM" id="MobiDB-lite"/>
    </source>
</evidence>
<sequence>MFGRKATTEAPQPAPEPKPGGKGRPTPKRKDQEAARKRPLVPADRKQAAKRSRDVEREQRQRAREGMMAGDERYLQPRDKGPQRRFTRDYVDSRHSVGEYFMILALVVVFFGFFQQTPIGNIAQIALYVVVLILVGDSIIVVAGLNRRLKKKFDKRERGLNFYAIMRNMQIRRLRLPKPMVKRGEKPE</sequence>